<dbReference type="EMBL" id="BKCJ010021916">
    <property type="protein sequence ID" value="GEV38121.1"/>
    <property type="molecule type" value="Genomic_DNA"/>
</dbReference>
<evidence type="ECO:0000256" key="1">
    <source>
        <dbReference type="SAM" id="MobiDB-lite"/>
    </source>
</evidence>
<organism evidence="2">
    <name type="scientific">Tanacetum cinerariifolium</name>
    <name type="common">Dalmatian daisy</name>
    <name type="synonym">Chrysanthemum cinerariifolium</name>
    <dbReference type="NCBI Taxonomy" id="118510"/>
    <lineage>
        <taxon>Eukaryota</taxon>
        <taxon>Viridiplantae</taxon>
        <taxon>Streptophyta</taxon>
        <taxon>Embryophyta</taxon>
        <taxon>Tracheophyta</taxon>
        <taxon>Spermatophyta</taxon>
        <taxon>Magnoliopsida</taxon>
        <taxon>eudicotyledons</taxon>
        <taxon>Gunneridae</taxon>
        <taxon>Pentapetalae</taxon>
        <taxon>asterids</taxon>
        <taxon>campanulids</taxon>
        <taxon>Asterales</taxon>
        <taxon>Asteraceae</taxon>
        <taxon>Asteroideae</taxon>
        <taxon>Anthemideae</taxon>
        <taxon>Anthemidinae</taxon>
        <taxon>Tanacetum</taxon>
    </lineage>
</organism>
<sequence length="291" mass="32246">MSSSPSHATVTYTSISSDDYLQSRGIPLMDLYESNPKAPEATLQSPEQAPLSLLHAPVYPKYLAPSLSPTALSPDYVADSNPYEEEEEEPLAPALFPSPIPDYVPLFEETKPFEKGETAATLPSPVSPHTVAHIAKYAVAPTPPSPSPSPLSPLSSPLPRIPSPPLLLPSPTRRDIILEADMPPQKRARFDASSRRFEIGKSLTAAAARQLGPTLTRGTELGFMTALDEVKESVIDIAVRHRRDSKEFHTRHQDDHEDKAVLRYRISTLEKERRYHRHMAMVTDHEATYAR</sequence>
<gene>
    <name evidence="2" type="ORF">Tci_110098</name>
</gene>
<feature type="region of interest" description="Disordered" evidence="1">
    <location>
        <begin position="69"/>
        <end position="96"/>
    </location>
</feature>
<protein>
    <submittedName>
        <fullName evidence="2">Uncharacterized protein</fullName>
    </submittedName>
</protein>
<comment type="caution">
    <text evidence="2">The sequence shown here is derived from an EMBL/GenBank/DDBJ whole genome shotgun (WGS) entry which is preliminary data.</text>
</comment>
<feature type="region of interest" description="Disordered" evidence="1">
    <location>
        <begin position="139"/>
        <end position="167"/>
    </location>
</feature>
<proteinExistence type="predicted"/>
<evidence type="ECO:0000313" key="2">
    <source>
        <dbReference type="EMBL" id="GEV38121.1"/>
    </source>
</evidence>
<name>A0A699GNJ5_TANCI</name>
<reference evidence="2" key="1">
    <citation type="journal article" date="2019" name="Sci. Rep.">
        <title>Draft genome of Tanacetum cinerariifolium, the natural source of mosquito coil.</title>
        <authorList>
            <person name="Yamashiro T."/>
            <person name="Shiraishi A."/>
            <person name="Satake H."/>
            <person name="Nakayama K."/>
        </authorList>
    </citation>
    <scope>NUCLEOTIDE SEQUENCE</scope>
</reference>
<feature type="compositionally biased region" description="Pro residues" evidence="1">
    <location>
        <begin position="141"/>
        <end position="151"/>
    </location>
</feature>
<accession>A0A699GNJ5</accession>
<dbReference type="AlphaFoldDB" id="A0A699GNJ5"/>